<sequence length="62" mass="6879">MDGPTLTLRNVRRYAPYRGGERNEHPNIPVARNVTEHEPNIPNTETIPLATGLKDGAKNGEE</sequence>
<evidence type="ECO:0000313" key="3">
    <source>
        <dbReference type="Proteomes" id="UP000673383"/>
    </source>
</evidence>
<organism evidence="2 3">
    <name type="scientific">Bradyrhizobium elkanii</name>
    <dbReference type="NCBI Taxonomy" id="29448"/>
    <lineage>
        <taxon>Bacteria</taxon>
        <taxon>Pseudomonadati</taxon>
        <taxon>Pseudomonadota</taxon>
        <taxon>Alphaproteobacteria</taxon>
        <taxon>Hyphomicrobiales</taxon>
        <taxon>Nitrobacteraceae</taxon>
        <taxon>Bradyrhizobium</taxon>
    </lineage>
</organism>
<feature type="region of interest" description="Disordered" evidence="1">
    <location>
        <begin position="16"/>
        <end position="62"/>
    </location>
</feature>
<accession>A0A8I2C4H5</accession>
<proteinExistence type="predicted"/>
<dbReference type="Proteomes" id="UP000673383">
    <property type="component" value="Unassembled WGS sequence"/>
</dbReference>
<evidence type="ECO:0000256" key="1">
    <source>
        <dbReference type="SAM" id="MobiDB-lite"/>
    </source>
</evidence>
<name>A0A8I2C4H5_BRAEL</name>
<dbReference type="AlphaFoldDB" id="A0A8I2C4H5"/>
<dbReference type="EMBL" id="JAFICZ010000001">
    <property type="protein sequence ID" value="MBP1297575.1"/>
    <property type="molecule type" value="Genomic_DNA"/>
</dbReference>
<evidence type="ECO:0000313" key="2">
    <source>
        <dbReference type="EMBL" id="MBP1297575.1"/>
    </source>
</evidence>
<reference evidence="2" key="1">
    <citation type="submission" date="2021-02" db="EMBL/GenBank/DDBJ databases">
        <title>Genomic Encyclopedia of Type Strains, Phase IV (KMG-V): Genome sequencing to study the core and pangenomes of soil and plant-associated prokaryotes.</title>
        <authorList>
            <person name="Whitman W."/>
        </authorList>
    </citation>
    <scope>NUCLEOTIDE SEQUENCE</scope>
    <source>
        <strain evidence="2">USDA 406</strain>
    </source>
</reference>
<comment type="caution">
    <text evidence="2">The sequence shown here is derived from an EMBL/GenBank/DDBJ whole genome shotgun (WGS) entry which is preliminary data.</text>
</comment>
<protein>
    <submittedName>
        <fullName evidence="2">Uncharacterized protein</fullName>
    </submittedName>
</protein>
<gene>
    <name evidence="2" type="ORF">JOH49_007328</name>
</gene>